<accession>A0A2S7J4X3</accession>
<comment type="caution">
    <text evidence="2">The sequence shown here is derived from an EMBL/GenBank/DDBJ whole genome shotgun (WGS) entry which is preliminary data.</text>
</comment>
<reference evidence="2 3" key="1">
    <citation type="submission" date="2018-02" db="EMBL/GenBank/DDBJ databases">
        <title>Draft genome sequence of Ochrobactrum oryzae found in Brazil.</title>
        <authorList>
            <person name="Cerdeira L."/>
            <person name="Andrade F."/>
            <person name="Zacariotto T."/>
            <person name="Barbosa B."/>
            <person name="Santos S."/>
            <person name="Cassetari V."/>
            <person name="Lincopan N."/>
        </authorList>
    </citation>
    <scope>NUCLEOTIDE SEQUENCE [LARGE SCALE GENOMIC DNA]</scope>
    <source>
        <strain evidence="2 3">OA447</strain>
    </source>
</reference>
<name>A0A2S7J4X3_9HYPH</name>
<proteinExistence type="predicted"/>
<protein>
    <recommendedName>
        <fullName evidence="1">Transcriptional regulator-like domain-containing protein</fullName>
    </recommendedName>
</protein>
<sequence>MLNIDWRSAAAYRHTKSIAAAGFAWEYLRRDADYHRDYRAISRDRKPSTDVLEAFTRRWGLRFPERP</sequence>
<gene>
    <name evidence="2" type="ORF">C3731_01655</name>
</gene>
<dbReference type="EMBL" id="PTRC01000005">
    <property type="protein sequence ID" value="PQA75307.1"/>
    <property type="molecule type" value="Genomic_DNA"/>
</dbReference>
<dbReference type="InterPro" id="IPR045465">
    <property type="entry name" value="Trans_reg_dom"/>
</dbReference>
<organism evidence="2 3">
    <name type="scientific">Brucella oryzae</name>
    <dbReference type="NCBI Taxonomy" id="335286"/>
    <lineage>
        <taxon>Bacteria</taxon>
        <taxon>Pseudomonadati</taxon>
        <taxon>Pseudomonadota</taxon>
        <taxon>Alphaproteobacteria</taxon>
        <taxon>Hyphomicrobiales</taxon>
        <taxon>Brucellaceae</taxon>
        <taxon>Brucella/Ochrobactrum group</taxon>
        <taxon>Brucella</taxon>
    </lineage>
</organism>
<dbReference type="Proteomes" id="UP000238493">
    <property type="component" value="Unassembled WGS sequence"/>
</dbReference>
<evidence type="ECO:0000313" key="2">
    <source>
        <dbReference type="EMBL" id="PQA75307.1"/>
    </source>
</evidence>
<keyword evidence="3" id="KW-1185">Reference proteome</keyword>
<dbReference type="Pfam" id="PF20109">
    <property type="entry name" value="Trans_reg_dom"/>
    <property type="match status" value="1"/>
</dbReference>
<evidence type="ECO:0000313" key="3">
    <source>
        <dbReference type="Proteomes" id="UP000238493"/>
    </source>
</evidence>
<feature type="domain" description="Transcriptional regulator-like" evidence="1">
    <location>
        <begin position="5"/>
        <end position="64"/>
    </location>
</feature>
<dbReference type="RefSeq" id="WP_067182957.1">
    <property type="nucleotide sequence ID" value="NZ_PTRC01000005.1"/>
</dbReference>
<evidence type="ECO:0000259" key="1">
    <source>
        <dbReference type="Pfam" id="PF20109"/>
    </source>
</evidence>
<dbReference type="AlphaFoldDB" id="A0A2S7J4X3"/>